<dbReference type="AlphaFoldDB" id="A0A0F9V3D1"/>
<comment type="caution">
    <text evidence="2">The sequence shown here is derived from an EMBL/GenBank/DDBJ whole genome shotgun (WGS) entry which is preliminary data.</text>
</comment>
<sequence>MPCSQDHKNTIVTPAQDNNAPSQSVPADHVSQTPEFLTKLIQELKSLRQEQSELFAKMYPMSSSVERAAPPTKPPYEQLEEYKRQDQILDQKIGALKGQIQELHVLLARPFVADTGT</sequence>
<evidence type="ECO:0000256" key="1">
    <source>
        <dbReference type="SAM" id="MobiDB-lite"/>
    </source>
</evidence>
<proteinExistence type="predicted"/>
<accession>A0A0F9V3D1</accession>
<protein>
    <submittedName>
        <fullName evidence="2">Uncharacterized protein</fullName>
    </submittedName>
</protein>
<name>A0A0F9V3D1_9ZZZZ</name>
<gene>
    <name evidence="2" type="ORF">LCGC14_0532120</name>
</gene>
<feature type="region of interest" description="Disordered" evidence="1">
    <location>
        <begin position="1"/>
        <end position="31"/>
    </location>
</feature>
<feature type="compositionally biased region" description="Polar residues" evidence="1">
    <location>
        <begin position="10"/>
        <end position="31"/>
    </location>
</feature>
<organism evidence="2">
    <name type="scientific">marine sediment metagenome</name>
    <dbReference type="NCBI Taxonomy" id="412755"/>
    <lineage>
        <taxon>unclassified sequences</taxon>
        <taxon>metagenomes</taxon>
        <taxon>ecological metagenomes</taxon>
    </lineage>
</organism>
<dbReference type="EMBL" id="LAZR01000697">
    <property type="protein sequence ID" value="KKN60378.1"/>
    <property type="molecule type" value="Genomic_DNA"/>
</dbReference>
<evidence type="ECO:0000313" key="2">
    <source>
        <dbReference type="EMBL" id="KKN60378.1"/>
    </source>
</evidence>
<reference evidence="2" key="1">
    <citation type="journal article" date="2015" name="Nature">
        <title>Complex archaea that bridge the gap between prokaryotes and eukaryotes.</title>
        <authorList>
            <person name="Spang A."/>
            <person name="Saw J.H."/>
            <person name="Jorgensen S.L."/>
            <person name="Zaremba-Niedzwiedzka K."/>
            <person name="Martijn J."/>
            <person name="Lind A.E."/>
            <person name="van Eijk R."/>
            <person name="Schleper C."/>
            <person name="Guy L."/>
            <person name="Ettema T.J."/>
        </authorList>
    </citation>
    <scope>NUCLEOTIDE SEQUENCE</scope>
</reference>